<accession>A0A2N7X262</accession>
<feature type="chain" id="PRO_5014776333" evidence="1">
    <location>
        <begin position="31"/>
        <end position="214"/>
    </location>
</feature>
<proteinExistence type="predicted"/>
<reference evidence="3 4" key="1">
    <citation type="submission" date="2018-01" db="EMBL/GenBank/DDBJ databases">
        <title>Whole genome analyses suggest that Burkholderia sensu lato contains two further novel genera in the rhizoxinica-symbiotica group Mycetohabitans gen. nov., and Trinickia gen. nov.: implications for the evolution of diazotrophy and nodulation in the Burkholderiaceae.</title>
        <authorList>
            <person name="Estrada-de los Santos P."/>
            <person name="Palmer M."/>
            <person name="Chavez-Ramirez B."/>
            <person name="Beukes C."/>
            <person name="Steenkamp E.T."/>
            <person name="Hirsch A.M."/>
            <person name="Manyaka P."/>
            <person name="Maluk M."/>
            <person name="Lafos M."/>
            <person name="Crook M."/>
            <person name="Gross E."/>
            <person name="Simon M.F."/>
            <person name="Bueno dos Reis Junior F."/>
            <person name="Poole P.S."/>
            <person name="Venter S.N."/>
            <person name="James E.K."/>
        </authorList>
    </citation>
    <scope>NUCLEOTIDE SEQUENCE [LARGE SCALE GENOMIC DNA]</scope>
    <source>
        <strain evidence="3 4">JPY 581</strain>
    </source>
</reference>
<dbReference type="AlphaFoldDB" id="A0A2N7X262"/>
<name>A0A2N7X262_9BURK</name>
<evidence type="ECO:0000259" key="2">
    <source>
        <dbReference type="SMART" id="SM00014"/>
    </source>
</evidence>
<feature type="signal peptide" evidence="1">
    <location>
        <begin position="1"/>
        <end position="30"/>
    </location>
</feature>
<gene>
    <name evidence="3" type="ORF">C0Z20_17110</name>
</gene>
<dbReference type="InterPro" id="IPR036938">
    <property type="entry name" value="PAP2/HPO_sf"/>
</dbReference>
<dbReference type="PROSITE" id="PS51257">
    <property type="entry name" value="PROKAR_LIPOPROTEIN"/>
    <property type="match status" value="1"/>
</dbReference>
<keyword evidence="4" id="KW-1185">Reference proteome</keyword>
<dbReference type="OrthoDB" id="9088421at2"/>
<dbReference type="Pfam" id="PF01569">
    <property type="entry name" value="PAP2"/>
    <property type="match status" value="1"/>
</dbReference>
<feature type="domain" description="Phosphatidic acid phosphatase type 2/haloperoxidase" evidence="2">
    <location>
        <begin position="77"/>
        <end position="191"/>
    </location>
</feature>
<dbReference type="SUPFAM" id="SSF48317">
    <property type="entry name" value="Acid phosphatase/Vanadium-dependent haloperoxidase"/>
    <property type="match status" value="1"/>
</dbReference>
<dbReference type="Proteomes" id="UP000235777">
    <property type="component" value="Unassembled WGS sequence"/>
</dbReference>
<dbReference type="SMART" id="SM00014">
    <property type="entry name" value="acidPPc"/>
    <property type="match status" value="1"/>
</dbReference>
<protein>
    <submittedName>
        <fullName evidence="3">Phosphatase PAP2 family protein</fullName>
    </submittedName>
</protein>
<evidence type="ECO:0000256" key="1">
    <source>
        <dbReference type="SAM" id="SignalP"/>
    </source>
</evidence>
<sequence length="214" mass="22767">MVRKTLGNYPVLKRGSAAAALALACSTTQAGGGPLGIDHELAFDQGGIWGRGYQLSLEYGVIATAVGGALWLGNDTELGHTFWQTIDAGVISSAAAVGLQYAFGRARPTAGKGPNQWFTSGGHSFPSGEVTLQAAFVTPVIVNYGSRDPWVWALELLPAYDAVARVKSQAHWQTDVLAGWALGSAVGYWATRWKTPLFVQILPHGFTVGFSKRF</sequence>
<dbReference type="InterPro" id="IPR000326">
    <property type="entry name" value="PAP2/HPO"/>
</dbReference>
<organism evidence="3 4">
    <name type="scientific">Trinickia symbiotica</name>
    <dbReference type="NCBI Taxonomy" id="863227"/>
    <lineage>
        <taxon>Bacteria</taxon>
        <taxon>Pseudomonadati</taxon>
        <taxon>Pseudomonadota</taxon>
        <taxon>Betaproteobacteria</taxon>
        <taxon>Burkholderiales</taxon>
        <taxon>Burkholderiaceae</taxon>
        <taxon>Trinickia</taxon>
    </lineage>
</organism>
<dbReference type="STRING" id="863227.GCA_000373005_04673"/>
<dbReference type="Gene3D" id="1.20.144.10">
    <property type="entry name" value="Phosphatidic acid phosphatase type 2/haloperoxidase"/>
    <property type="match status" value="1"/>
</dbReference>
<comment type="caution">
    <text evidence="3">The sequence shown here is derived from an EMBL/GenBank/DDBJ whole genome shotgun (WGS) entry which is preliminary data.</text>
</comment>
<dbReference type="EMBL" id="PNYC01000010">
    <property type="protein sequence ID" value="PMS35727.1"/>
    <property type="molecule type" value="Genomic_DNA"/>
</dbReference>
<keyword evidence="1" id="KW-0732">Signal</keyword>
<evidence type="ECO:0000313" key="4">
    <source>
        <dbReference type="Proteomes" id="UP000235777"/>
    </source>
</evidence>
<evidence type="ECO:0000313" key="3">
    <source>
        <dbReference type="EMBL" id="PMS35727.1"/>
    </source>
</evidence>